<evidence type="ECO:0000313" key="4">
    <source>
        <dbReference type="Proteomes" id="UP000281170"/>
    </source>
</evidence>
<evidence type="ECO:0000313" key="1">
    <source>
        <dbReference type="EMBL" id="KTC66080.1"/>
    </source>
</evidence>
<dbReference type="STRING" id="45056.Lade_0738"/>
<dbReference type="PATRIC" id="fig|45056.6.peg.762"/>
<dbReference type="RefSeq" id="WP_058461785.1">
    <property type="nucleotide sequence ID" value="NZ_CAAAHS010000005.1"/>
</dbReference>
<sequence>MKFLKLLNVLNPLIYSYKYRVRHQVTIDPYKEAFKISKDLPVGSKEKKILIVPYRVAPGSNLFEGNCSIFFRGRGYTVDTLLCGQAVSHCEQIDSTSSKYLRCNLCFHEQKKFLTAFGLNGVFINNLVSKKELNQIEKEIETIDFNNLNKYLYKGILIYKPLMSALQRHYKKATYCIQKDREAIQGFLKTILITINALENYFKKNKVELVFFSHGTYSTWGAVQEYCINRGIKFVTWGREYHGAGVVAAHNSSYLNYPLNEPDGDWASSPLTAKQRSQIISYLEAKIGRATDTQDYIDYYKNLKKILPNEQILKSLSISEDRKIIALLPNIPWDGQAFRPNICFENFNAWLYETIDWFRDKEDCTLIIRTHPAEKTNNGIGLADVLKDKYSSLPDNIIVIPADSHITSLSIASISCGVLLYGSTIGYETTYLRIPTILASEFYYTNKNITFDAKNKAEYFEYVSKALKGELHVDDVRFERLLQYAYHHQFRRIMPETLMNLRGLSFSGYKYKEQDALLKDKVMNKFIDYCLSGEKFNFAEYYD</sequence>
<protein>
    <submittedName>
        <fullName evidence="1">Capsule polysaccharide biosynthesis protein</fullName>
    </submittedName>
</protein>
<keyword evidence="3" id="KW-1185">Reference proteome</keyword>
<evidence type="ECO:0000313" key="3">
    <source>
        <dbReference type="Proteomes" id="UP000054859"/>
    </source>
</evidence>
<geneLocation type="plasmid" evidence="2 4">
    <name>20</name>
</geneLocation>
<reference evidence="1 3" key="1">
    <citation type="submission" date="2015-11" db="EMBL/GenBank/DDBJ databases">
        <title>Identification of large and diverse effector repertoires of 38 Legionella species.</title>
        <authorList>
            <person name="Burstein D."/>
            <person name="Amaro F."/>
            <person name="Zusman T."/>
            <person name="Lifshitz Z."/>
            <person name="Cohen O."/>
            <person name="Gilbert J.A."/>
            <person name="Pupko T."/>
            <person name="Shuman H.A."/>
            <person name="Segal G."/>
        </authorList>
    </citation>
    <scope>NUCLEOTIDE SEQUENCE [LARGE SCALE GENOMIC DNA]</scope>
    <source>
        <strain evidence="1 3">1762-AUS-E</strain>
    </source>
</reference>
<dbReference type="KEGG" id="ladl:NCTC12735_01337"/>
<accession>A0A0W0R4U4</accession>
<dbReference type="AlphaFoldDB" id="A0A0W0R4U4"/>
<dbReference type="OrthoDB" id="5653355at2"/>
<dbReference type="EMBL" id="LR134429">
    <property type="protein sequence ID" value="VEH85702.1"/>
    <property type="molecule type" value="Genomic_DNA"/>
</dbReference>
<gene>
    <name evidence="1" type="ORF">Lade_0738</name>
    <name evidence="2" type="ORF">NCTC12735_01337</name>
</gene>
<dbReference type="Proteomes" id="UP000281170">
    <property type="component" value="Plasmid 20"/>
</dbReference>
<name>A0A0W0R4U4_9GAMM</name>
<keyword evidence="2" id="KW-0614">Plasmid</keyword>
<dbReference type="EMBL" id="LNKA01000001">
    <property type="protein sequence ID" value="KTC66080.1"/>
    <property type="molecule type" value="Genomic_DNA"/>
</dbReference>
<dbReference type="Proteomes" id="UP000054859">
    <property type="component" value="Unassembled WGS sequence"/>
</dbReference>
<reference evidence="2 4" key="2">
    <citation type="submission" date="2018-12" db="EMBL/GenBank/DDBJ databases">
        <authorList>
            <consortium name="Pathogen Informatics"/>
        </authorList>
    </citation>
    <scope>NUCLEOTIDE SEQUENCE [LARGE SCALE GENOMIC DNA]</scope>
    <source>
        <strain evidence="2 4">NCTC12735</strain>
        <plasmid evidence="4">20</plasmid>
    </source>
</reference>
<organism evidence="1 3">
    <name type="scientific">Legionella adelaidensis</name>
    <dbReference type="NCBI Taxonomy" id="45056"/>
    <lineage>
        <taxon>Bacteria</taxon>
        <taxon>Pseudomonadati</taxon>
        <taxon>Pseudomonadota</taxon>
        <taxon>Gammaproteobacteria</taxon>
        <taxon>Legionellales</taxon>
        <taxon>Legionellaceae</taxon>
        <taxon>Legionella</taxon>
    </lineage>
</organism>
<evidence type="ECO:0000313" key="2">
    <source>
        <dbReference type="EMBL" id="VEH85702.1"/>
    </source>
</evidence>
<dbReference type="SUPFAM" id="SSF53756">
    <property type="entry name" value="UDP-Glycosyltransferase/glycogen phosphorylase"/>
    <property type="match status" value="1"/>
</dbReference>
<proteinExistence type="predicted"/>